<evidence type="ECO:0000256" key="4">
    <source>
        <dbReference type="ARBA" id="ARBA00022989"/>
    </source>
</evidence>
<organism evidence="8 9">
    <name type="scientific">Novosphingobium mangrovi</name>
    <name type="common">ex Huang et al. 2023</name>
    <dbReference type="NCBI Taxonomy" id="2976432"/>
    <lineage>
        <taxon>Bacteria</taxon>
        <taxon>Pseudomonadati</taxon>
        <taxon>Pseudomonadota</taxon>
        <taxon>Alphaproteobacteria</taxon>
        <taxon>Sphingomonadales</taxon>
        <taxon>Sphingomonadaceae</taxon>
        <taxon>Novosphingobium</taxon>
    </lineage>
</organism>
<comment type="subcellular location">
    <subcellularLocation>
        <location evidence="1">Golgi apparatus membrane</location>
        <topology evidence="1">Single-pass type II membrane protein</topology>
    </subcellularLocation>
</comment>
<evidence type="ECO:0000313" key="8">
    <source>
        <dbReference type="EMBL" id="MCT2401012.1"/>
    </source>
</evidence>
<evidence type="ECO:0000256" key="2">
    <source>
        <dbReference type="ARBA" id="ARBA00022679"/>
    </source>
</evidence>
<keyword evidence="5" id="KW-0333">Golgi apparatus</keyword>
<proteinExistence type="predicted"/>
<keyword evidence="9" id="KW-1185">Reference proteome</keyword>
<evidence type="ECO:0000256" key="5">
    <source>
        <dbReference type="ARBA" id="ARBA00023034"/>
    </source>
</evidence>
<dbReference type="Pfam" id="PF03567">
    <property type="entry name" value="Sulfotransfer_2"/>
    <property type="match status" value="1"/>
</dbReference>
<evidence type="ECO:0000313" key="9">
    <source>
        <dbReference type="Proteomes" id="UP001165583"/>
    </source>
</evidence>
<keyword evidence="2" id="KW-0808">Transferase</keyword>
<dbReference type="PANTHER" id="PTHR12137:SF54">
    <property type="entry name" value="CARBOHYDRATE SULFOTRANSFERASE"/>
    <property type="match status" value="1"/>
</dbReference>
<evidence type="ECO:0000256" key="6">
    <source>
        <dbReference type="ARBA" id="ARBA00023136"/>
    </source>
</evidence>
<dbReference type="PANTHER" id="PTHR12137">
    <property type="entry name" value="CARBOHYDRATE SULFOTRANSFERASE"/>
    <property type="match status" value="1"/>
</dbReference>
<name>A0ABT2I865_9SPHN</name>
<evidence type="ECO:0000256" key="1">
    <source>
        <dbReference type="ARBA" id="ARBA00004323"/>
    </source>
</evidence>
<keyword evidence="6" id="KW-0472">Membrane</keyword>
<dbReference type="InterPro" id="IPR018011">
    <property type="entry name" value="Carb_sulfotrans_8-10"/>
</dbReference>
<keyword evidence="7" id="KW-0325">Glycoprotein</keyword>
<evidence type="ECO:0000256" key="7">
    <source>
        <dbReference type="ARBA" id="ARBA00023180"/>
    </source>
</evidence>
<dbReference type="Proteomes" id="UP001165583">
    <property type="component" value="Unassembled WGS sequence"/>
</dbReference>
<protein>
    <submittedName>
        <fullName evidence="8">Sulfotransferase family protein</fullName>
    </submittedName>
</protein>
<keyword evidence="4" id="KW-1133">Transmembrane helix</keyword>
<dbReference type="RefSeq" id="WP_260047035.1">
    <property type="nucleotide sequence ID" value="NZ_JANZXA010000011.1"/>
</dbReference>
<accession>A0ABT2I865</accession>
<dbReference type="EMBL" id="JANZXA010000011">
    <property type="protein sequence ID" value="MCT2401012.1"/>
    <property type="molecule type" value="Genomic_DNA"/>
</dbReference>
<sequence>MRWLRNLAGGKRWLNDRHSGTIIDFADWQYFAIPKVACSSIMAALVGVIGVEFPEDEWAPELFQTHKWDHLYDRRHRVITKRAALALADRWRFAFVRNPFDRLVSCYSEKIRPDGDSENFVNGISKVLEPFGVFHAEMSFEEFALAAIAIPDIDADPHWRSQYTFLIDGRGRMAVDFIGRFERLSEDFEIVRKRIGSDVSLPHLLKSERSSCRDYYSSDLTERVRQRYERDLSTFDYGF</sequence>
<comment type="caution">
    <text evidence="8">The sequence shown here is derived from an EMBL/GenBank/DDBJ whole genome shotgun (WGS) entry which is preliminary data.</text>
</comment>
<keyword evidence="3" id="KW-0812">Transmembrane</keyword>
<gene>
    <name evidence="8" type="ORF">NZK81_15780</name>
</gene>
<reference evidence="8" key="1">
    <citation type="submission" date="2022-09" db="EMBL/GenBank/DDBJ databases">
        <title>Novosphingobium sp. Nov., a polycyclic aromatic hydrocarbon-degrading bacterium isolated form mangrove sediments in HongKong.</title>
        <authorList>
            <person name="Hu Z."/>
        </authorList>
    </citation>
    <scope>NUCLEOTIDE SEQUENCE</scope>
    <source>
        <strain evidence="8">HK4-1</strain>
    </source>
</reference>
<evidence type="ECO:0000256" key="3">
    <source>
        <dbReference type="ARBA" id="ARBA00022692"/>
    </source>
</evidence>
<dbReference type="InterPro" id="IPR005331">
    <property type="entry name" value="Sulfotransferase"/>
</dbReference>